<dbReference type="VEuPathDB" id="VectorBase:SCAU000327"/>
<dbReference type="InterPro" id="IPR020904">
    <property type="entry name" value="Sc_DH/Rdtase_CS"/>
</dbReference>
<dbReference type="Gene3D" id="3.40.50.720">
    <property type="entry name" value="NAD(P)-binding Rossmann-like Domain"/>
    <property type="match status" value="1"/>
</dbReference>
<name>A0A1I8NMH3_STOCA</name>
<dbReference type="Pfam" id="PF00106">
    <property type="entry name" value="adh_short"/>
    <property type="match status" value="1"/>
</dbReference>
<accession>A0A1I8NMH3</accession>
<dbReference type="InterPro" id="IPR002347">
    <property type="entry name" value="SDR_fam"/>
</dbReference>
<protein>
    <recommendedName>
        <fullName evidence="6">Alcohol dehydrogenase</fullName>
    </recommendedName>
</protein>
<sequence length="264" mass="28926">MSFFKGKNAVVTGGASGIGLQVAKLLLQQGAGKVAILDIQDNLEEVVNMRSNFPTQNIIVIKMDVSNQKGMDATYEEISKTFGHLDIVVNVAGLFNDQEVQRTLLVNLGGMINSTLSALKIMSKEHAGQGGIICNMSSVVGLDPMFLVPVYAATKAGIINFTRCMGNDIYFQRSGVKLITVCPGATITDMFTNFTEKILFPELGDESYRVLDRLNKQSAADVSRCILTALEKQENGAVYIIEGKRLFPLEMKRYWTGIEQQLGE</sequence>
<dbReference type="PRINTS" id="PR00080">
    <property type="entry name" value="SDRFAMILY"/>
</dbReference>
<dbReference type="PANTHER" id="PTHR44229:SF8">
    <property type="entry name" value="ALCOHOL DEHYDROGENASE-RELATED"/>
    <property type="match status" value="1"/>
</dbReference>
<dbReference type="KEGG" id="scac:106090516"/>
<dbReference type="STRING" id="35570.A0A1I8NMH3"/>
<proteinExistence type="inferred from homology"/>
<evidence type="ECO:0008006" key="6">
    <source>
        <dbReference type="Google" id="ProtNLM"/>
    </source>
</evidence>
<dbReference type="PROSITE" id="PS00061">
    <property type="entry name" value="ADH_SHORT"/>
    <property type="match status" value="1"/>
</dbReference>
<keyword evidence="5" id="KW-1185">Reference proteome</keyword>
<gene>
    <name evidence="4" type="primary">106090516</name>
</gene>
<dbReference type="PRINTS" id="PR01167">
    <property type="entry name" value="INSADHFAMILY"/>
</dbReference>
<evidence type="ECO:0000256" key="2">
    <source>
        <dbReference type="ARBA" id="ARBA00023002"/>
    </source>
</evidence>
<dbReference type="Proteomes" id="UP000095300">
    <property type="component" value="Unassembled WGS sequence"/>
</dbReference>
<dbReference type="AlphaFoldDB" id="A0A1I8NMH3"/>
<evidence type="ECO:0000256" key="3">
    <source>
        <dbReference type="RuleBase" id="RU000363"/>
    </source>
</evidence>
<dbReference type="PANTHER" id="PTHR44229">
    <property type="entry name" value="15-HYDROXYPROSTAGLANDIN DEHYDROGENASE [NAD(+)]"/>
    <property type="match status" value="1"/>
</dbReference>
<dbReference type="OrthoDB" id="417891at2759"/>
<evidence type="ECO:0000313" key="4">
    <source>
        <dbReference type="EnsemblMetazoa" id="SCAU000327-PA"/>
    </source>
</evidence>
<dbReference type="InterPro" id="IPR036291">
    <property type="entry name" value="NAD(P)-bd_dom_sf"/>
</dbReference>
<comment type="similarity">
    <text evidence="1 3">Belongs to the short-chain dehydrogenases/reductases (SDR) family.</text>
</comment>
<dbReference type="GO" id="GO:0016616">
    <property type="term" value="F:oxidoreductase activity, acting on the CH-OH group of donors, NAD or NADP as acceptor"/>
    <property type="evidence" value="ECO:0007669"/>
    <property type="project" value="TreeGrafter"/>
</dbReference>
<evidence type="ECO:0000256" key="1">
    <source>
        <dbReference type="ARBA" id="ARBA00006484"/>
    </source>
</evidence>
<dbReference type="SUPFAM" id="SSF51735">
    <property type="entry name" value="NAD(P)-binding Rossmann-fold domains"/>
    <property type="match status" value="1"/>
</dbReference>
<organism evidence="4 5">
    <name type="scientific">Stomoxys calcitrans</name>
    <name type="common">Stable fly</name>
    <name type="synonym">Conops calcitrans</name>
    <dbReference type="NCBI Taxonomy" id="35570"/>
    <lineage>
        <taxon>Eukaryota</taxon>
        <taxon>Metazoa</taxon>
        <taxon>Ecdysozoa</taxon>
        <taxon>Arthropoda</taxon>
        <taxon>Hexapoda</taxon>
        <taxon>Insecta</taxon>
        <taxon>Pterygota</taxon>
        <taxon>Neoptera</taxon>
        <taxon>Endopterygota</taxon>
        <taxon>Diptera</taxon>
        <taxon>Brachycera</taxon>
        <taxon>Muscomorpha</taxon>
        <taxon>Muscoidea</taxon>
        <taxon>Muscidae</taxon>
        <taxon>Stomoxys</taxon>
    </lineage>
</organism>
<dbReference type="FunFam" id="3.40.50.720:FF:000149">
    <property type="entry name" value="15-hydroxyprostaglandin dehydrogenase [NAD(+)]"/>
    <property type="match status" value="1"/>
</dbReference>
<dbReference type="EnsemblMetazoa" id="SCAU000327-RA">
    <property type="protein sequence ID" value="SCAU000327-PA"/>
    <property type="gene ID" value="SCAU000327"/>
</dbReference>
<dbReference type="GO" id="GO:0005737">
    <property type="term" value="C:cytoplasm"/>
    <property type="evidence" value="ECO:0007669"/>
    <property type="project" value="TreeGrafter"/>
</dbReference>
<evidence type="ECO:0000313" key="5">
    <source>
        <dbReference type="Proteomes" id="UP000095300"/>
    </source>
</evidence>
<keyword evidence="2" id="KW-0560">Oxidoreductase</keyword>
<reference evidence="4" key="1">
    <citation type="submission" date="2020-05" db="UniProtKB">
        <authorList>
            <consortium name="EnsemblMetazoa"/>
        </authorList>
    </citation>
    <scope>IDENTIFICATION</scope>
    <source>
        <strain evidence="4">USDA</strain>
    </source>
</reference>